<dbReference type="InterPro" id="IPR012337">
    <property type="entry name" value="RNaseH-like_sf"/>
</dbReference>
<dbReference type="InterPro" id="IPR036397">
    <property type="entry name" value="RNaseH_sf"/>
</dbReference>
<sequence length="191" mass="22369">MAASQVNLALFQLVLASDFHINFRTDCLDSVDFSILNIELPLQNIWTQSYTASTITRLTLKLVTFPCSYPLLSRDGHIKEWVAVYLRSNCTLVKDRDLDLIFIKVKAHVEDPYNELADELAKKRTDCNSPHRLSFNYRISDYQFCLHFEDTSIEQKLRDFIKIMGQVQSYSEWEDIHINEDTFIQCSIQYQ</sequence>
<name>A0A2Z6S801_9GLOM</name>
<feature type="chain" id="PRO_5016446931" description="RNase H type-1 domain-containing protein" evidence="1">
    <location>
        <begin position="17"/>
        <end position="191"/>
    </location>
</feature>
<dbReference type="GO" id="GO:0003676">
    <property type="term" value="F:nucleic acid binding"/>
    <property type="evidence" value="ECO:0007669"/>
    <property type="project" value="InterPro"/>
</dbReference>
<accession>A0A2Z6S801</accession>
<evidence type="ECO:0008006" key="4">
    <source>
        <dbReference type="Google" id="ProtNLM"/>
    </source>
</evidence>
<keyword evidence="1" id="KW-0732">Signal</keyword>
<keyword evidence="3" id="KW-1185">Reference proteome</keyword>
<protein>
    <recommendedName>
        <fullName evidence="4">RNase H type-1 domain-containing protein</fullName>
    </recommendedName>
</protein>
<feature type="signal peptide" evidence="1">
    <location>
        <begin position="1"/>
        <end position="16"/>
    </location>
</feature>
<gene>
    <name evidence="2" type="ORF">RclHR1_03890002</name>
</gene>
<dbReference type="AlphaFoldDB" id="A0A2Z6S801"/>
<proteinExistence type="predicted"/>
<organism evidence="2 3">
    <name type="scientific">Rhizophagus clarus</name>
    <dbReference type="NCBI Taxonomy" id="94130"/>
    <lineage>
        <taxon>Eukaryota</taxon>
        <taxon>Fungi</taxon>
        <taxon>Fungi incertae sedis</taxon>
        <taxon>Mucoromycota</taxon>
        <taxon>Glomeromycotina</taxon>
        <taxon>Glomeromycetes</taxon>
        <taxon>Glomerales</taxon>
        <taxon>Glomeraceae</taxon>
        <taxon>Rhizophagus</taxon>
    </lineage>
</organism>
<dbReference type="Gene3D" id="3.30.420.10">
    <property type="entry name" value="Ribonuclease H-like superfamily/Ribonuclease H"/>
    <property type="match status" value="1"/>
</dbReference>
<dbReference type="Proteomes" id="UP000247702">
    <property type="component" value="Unassembled WGS sequence"/>
</dbReference>
<dbReference type="SUPFAM" id="SSF53098">
    <property type="entry name" value="Ribonuclease H-like"/>
    <property type="match status" value="1"/>
</dbReference>
<comment type="caution">
    <text evidence="2">The sequence shown here is derived from an EMBL/GenBank/DDBJ whole genome shotgun (WGS) entry which is preliminary data.</text>
</comment>
<reference evidence="2 3" key="1">
    <citation type="submission" date="2017-11" db="EMBL/GenBank/DDBJ databases">
        <title>The genome of Rhizophagus clarus HR1 reveals common genetic basis of auxotrophy among arbuscular mycorrhizal fungi.</title>
        <authorList>
            <person name="Kobayashi Y."/>
        </authorList>
    </citation>
    <scope>NUCLEOTIDE SEQUENCE [LARGE SCALE GENOMIC DNA]</scope>
    <source>
        <strain evidence="2 3">HR1</strain>
    </source>
</reference>
<evidence type="ECO:0000313" key="3">
    <source>
        <dbReference type="Proteomes" id="UP000247702"/>
    </source>
</evidence>
<dbReference type="EMBL" id="BEXD01003212">
    <property type="protein sequence ID" value="GBC00517.1"/>
    <property type="molecule type" value="Genomic_DNA"/>
</dbReference>
<evidence type="ECO:0000313" key="2">
    <source>
        <dbReference type="EMBL" id="GBC00517.1"/>
    </source>
</evidence>
<evidence type="ECO:0000256" key="1">
    <source>
        <dbReference type="SAM" id="SignalP"/>
    </source>
</evidence>